<evidence type="ECO:0000313" key="2">
    <source>
        <dbReference type="Proteomes" id="UP000548476"/>
    </source>
</evidence>
<organism evidence="1 2">
    <name type="scientific">Phytomonospora endophytica</name>
    <dbReference type="NCBI Taxonomy" id="714109"/>
    <lineage>
        <taxon>Bacteria</taxon>
        <taxon>Bacillati</taxon>
        <taxon>Actinomycetota</taxon>
        <taxon>Actinomycetes</taxon>
        <taxon>Micromonosporales</taxon>
        <taxon>Micromonosporaceae</taxon>
        <taxon>Phytomonospora</taxon>
    </lineage>
</organism>
<dbReference type="Proteomes" id="UP000548476">
    <property type="component" value="Unassembled WGS sequence"/>
</dbReference>
<protein>
    <recommendedName>
        <fullName evidence="3">DUF4351 domain-containing protein</fullName>
    </recommendedName>
</protein>
<dbReference type="EMBL" id="JACHGT010000019">
    <property type="protein sequence ID" value="MBB6038961.1"/>
    <property type="molecule type" value="Genomic_DNA"/>
</dbReference>
<evidence type="ECO:0008006" key="3">
    <source>
        <dbReference type="Google" id="ProtNLM"/>
    </source>
</evidence>
<name>A0A841FNR6_9ACTN</name>
<dbReference type="PANTHER" id="PTHR34613">
    <property type="entry name" value="SLL0800 PROTEIN"/>
    <property type="match status" value="1"/>
</dbReference>
<sequence length="282" mass="31263">MIDLLGNAPGLLLDLLPTAELPADPQAKVIYGPERTTQMPAELYVDRVGKVEFTDGRVLMVLIEVQLRRDDRKKFTWPVYATEVRRQWRHPVALVVWCPDETTASWAREPIQLGPFGTGAPAAVSPRNFPVITDPDQWSGNVGTAVLAALAHQRDRRFPEIAAALLRLLESVEAKQAEIYYDNLAGVLDDSAREILEGTMSTMTPGYKSTFLRTAHAEGVAEGREEGREEGRGEAVLQVLTSRGLPLSEESTERVQGCRDQSLLKAWLDRALVVDSAEEIFD</sequence>
<dbReference type="PANTHER" id="PTHR34613:SF1">
    <property type="entry name" value="SLL6017 PROTEIN"/>
    <property type="match status" value="1"/>
</dbReference>
<proteinExistence type="predicted"/>
<keyword evidence="2" id="KW-1185">Reference proteome</keyword>
<comment type="caution">
    <text evidence="1">The sequence shown here is derived from an EMBL/GenBank/DDBJ whole genome shotgun (WGS) entry which is preliminary data.</text>
</comment>
<gene>
    <name evidence="1" type="ORF">HNR73_006850</name>
</gene>
<accession>A0A841FNR6</accession>
<dbReference type="RefSeq" id="WP_184791918.1">
    <property type="nucleotide sequence ID" value="NZ_BONT01000055.1"/>
</dbReference>
<reference evidence="1 2" key="1">
    <citation type="submission" date="2020-08" db="EMBL/GenBank/DDBJ databases">
        <title>Genomic Encyclopedia of Type Strains, Phase IV (KMG-IV): sequencing the most valuable type-strain genomes for metagenomic binning, comparative biology and taxonomic classification.</title>
        <authorList>
            <person name="Goeker M."/>
        </authorList>
    </citation>
    <scope>NUCLEOTIDE SEQUENCE [LARGE SCALE GENOMIC DNA]</scope>
    <source>
        <strain evidence="1 2">YIM 65646</strain>
    </source>
</reference>
<evidence type="ECO:0000313" key="1">
    <source>
        <dbReference type="EMBL" id="MBB6038961.1"/>
    </source>
</evidence>
<dbReference type="AlphaFoldDB" id="A0A841FNR6"/>